<keyword evidence="5" id="KW-1185">Reference proteome</keyword>
<dbReference type="Pfam" id="PF25899">
    <property type="entry name" value="DUF7959"/>
    <property type="match status" value="1"/>
</dbReference>
<evidence type="ECO:0000256" key="2">
    <source>
        <dbReference type="SAM" id="Phobius"/>
    </source>
</evidence>
<accession>A0ABD0IZS0</accession>
<keyword evidence="2" id="KW-0472">Membrane</keyword>
<keyword evidence="2" id="KW-1133">Transmembrane helix</keyword>
<sequence length="237" mass="25580">MINIFNLPAMHMEMSAFGRQHVLQEGRQGAVHLLHAGGGATSVITSQRYVFMSSVKSAIGKAANISTLRISNVNVWQDLVSSKLNFFFSVLEPPPVHGLPPQPSALQALNNLAAAIQAGMSITIKHPIRHRQMQVVPDSLKSWNSLQDLWHKVIPVKQAEGTGALPQVVDDNVDKGGDNTDDDSASSDTSTGYTSGQFGGMAFAMLVVGVLLGVAGVYVALRRFRPDIHLLPYQQSK</sequence>
<dbReference type="InterPro" id="IPR058265">
    <property type="entry name" value="DUF7959"/>
</dbReference>
<keyword evidence="2" id="KW-0812">Transmembrane</keyword>
<evidence type="ECO:0000256" key="1">
    <source>
        <dbReference type="SAM" id="MobiDB-lite"/>
    </source>
</evidence>
<dbReference type="Proteomes" id="UP001519460">
    <property type="component" value="Unassembled WGS sequence"/>
</dbReference>
<feature type="transmembrane region" description="Helical" evidence="2">
    <location>
        <begin position="198"/>
        <end position="221"/>
    </location>
</feature>
<name>A0ABD0IZS0_9CAEN</name>
<evidence type="ECO:0000313" key="5">
    <source>
        <dbReference type="Proteomes" id="UP001519460"/>
    </source>
</evidence>
<dbReference type="EMBL" id="JACVVK020000842">
    <property type="protein sequence ID" value="KAK7441967.1"/>
    <property type="molecule type" value="Genomic_DNA"/>
</dbReference>
<evidence type="ECO:0000259" key="3">
    <source>
        <dbReference type="Pfam" id="PF25899"/>
    </source>
</evidence>
<dbReference type="AlphaFoldDB" id="A0ABD0IZS0"/>
<evidence type="ECO:0000313" key="4">
    <source>
        <dbReference type="EMBL" id="KAK7441967.1"/>
    </source>
</evidence>
<feature type="domain" description="DUF7959" evidence="3">
    <location>
        <begin position="51"/>
        <end position="141"/>
    </location>
</feature>
<protein>
    <recommendedName>
        <fullName evidence="3">DUF7959 domain-containing protein</fullName>
    </recommendedName>
</protein>
<comment type="caution">
    <text evidence="4">The sequence shown here is derived from an EMBL/GenBank/DDBJ whole genome shotgun (WGS) entry which is preliminary data.</text>
</comment>
<organism evidence="4 5">
    <name type="scientific">Batillaria attramentaria</name>
    <dbReference type="NCBI Taxonomy" id="370345"/>
    <lineage>
        <taxon>Eukaryota</taxon>
        <taxon>Metazoa</taxon>
        <taxon>Spiralia</taxon>
        <taxon>Lophotrochozoa</taxon>
        <taxon>Mollusca</taxon>
        <taxon>Gastropoda</taxon>
        <taxon>Caenogastropoda</taxon>
        <taxon>Sorbeoconcha</taxon>
        <taxon>Cerithioidea</taxon>
        <taxon>Batillariidae</taxon>
        <taxon>Batillaria</taxon>
    </lineage>
</organism>
<reference evidence="4 5" key="1">
    <citation type="journal article" date="2023" name="Sci. Data">
        <title>Genome assembly of the Korean intertidal mud-creeper Batillaria attramentaria.</title>
        <authorList>
            <person name="Patra A.K."/>
            <person name="Ho P.T."/>
            <person name="Jun S."/>
            <person name="Lee S.J."/>
            <person name="Kim Y."/>
            <person name="Won Y.J."/>
        </authorList>
    </citation>
    <scope>NUCLEOTIDE SEQUENCE [LARGE SCALE GENOMIC DNA]</scope>
    <source>
        <strain evidence="4">Wonlab-2016</strain>
    </source>
</reference>
<gene>
    <name evidence="4" type="ORF">BaRGS_00040549</name>
</gene>
<proteinExistence type="predicted"/>
<feature type="region of interest" description="Disordered" evidence="1">
    <location>
        <begin position="165"/>
        <end position="191"/>
    </location>
</feature>